<dbReference type="RefSeq" id="WP_091903223.1">
    <property type="nucleotide sequence ID" value="NZ_FOYX01000002.1"/>
</dbReference>
<reference evidence="2" key="1">
    <citation type="submission" date="2016-10" db="EMBL/GenBank/DDBJ databases">
        <authorList>
            <person name="Varghese N."/>
            <person name="Submissions S."/>
        </authorList>
    </citation>
    <scope>NUCLEOTIDE SEQUENCE [LARGE SCALE GENOMIC DNA]</scope>
    <source>
        <strain evidence="2">DSM 19891</strain>
    </source>
</reference>
<evidence type="ECO:0000313" key="1">
    <source>
        <dbReference type="EMBL" id="SFR74995.1"/>
    </source>
</evidence>
<dbReference type="EMBL" id="FOYX01000002">
    <property type="protein sequence ID" value="SFR74995.1"/>
    <property type="molecule type" value="Genomic_DNA"/>
</dbReference>
<dbReference type="STRING" id="440514.SAMN04488010_2411"/>
<evidence type="ECO:0008006" key="3">
    <source>
        <dbReference type="Google" id="ProtNLM"/>
    </source>
</evidence>
<sequence length="187" mass="21378">MNKDEIYEALNYVNATRENRSKMANTVEAQPDLMVYLVEISQENLDPISCKASWVLESVVKTNLNSINPVIDQFINSLRFLKLESSIRPASKICLLLVQDFFSKKTSTSNNILKNHHLDTISESAFDWLIGNHKVAPKAYSMTTLLFLGKKIEWIHPELLQTLKQNYENGSAAYKARARMTLKVLEK</sequence>
<name>A0A1I6J7Q1_9FLAO</name>
<protein>
    <recommendedName>
        <fullName evidence="3">Adenylosuccinate lyase</fullName>
    </recommendedName>
</protein>
<evidence type="ECO:0000313" key="2">
    <source>
        <dbReference type="Proteomes" id="UP000199462"/>
    </source>
</evidence>
<accession>A0A1I6J7Q1</accession>
<organism evidence="1 2">
    <name type="scientific">Maribacter stanieri</name>
    <dbReference type="NCBI Taxonomy" id="440514"/>
    <lineage>
        <taxon>Bacteria</taxon>
        <taxon>Pseudomonadati</taxon>
        <taxon>Bacteroidota</taxon>
        <taxon>Flavobacteriia</taxon>
        <taxon>Flavobacteriales</taxon>
        <taxon>Flavobacteriaceae</taxon>
        <taxon>Maribacter</taxon>
    </lineage>
</organism>
<proteinExistence type="predicted"/>
<dbReference type="Proteomes" id="UP000199462">
    <property type="component" value="Unassembled WGS sequence"/>
</dbReference>
<keyword evidence="2" id="KW-1185">Reference proteome</keyword>
<dbReference type="AlphaFoldDB" id="A0A1I6J7Q1"/>
<gene>
    <name evidence="1" type="ORF">SAMN04488010_2411</name>
</gene>